<dbReference type="FunFam" id="3.90.70.10:FF:000039">
    <property type="entry name" value="Cysteine proteinase 2, putative"/>
    <property type="match status" value="1"/>
</dbReference>
<dbReference type="Proteomes" id="UP000785679">
    <property type="component" value="Unassembled WGS sequence"/>
</dbReference>
<protein>
    <submittedName>
        <fullName evidence="6">Uncharacterized protein</fullName>
    </submittedName>
</protein>
<comment type="similarity">
    <text evidence="1">Belongs to the peptidase C1 family.</text>
</comment>
<evidence type="ECO:0000313" key="6">
    <source>
        <dbReference type="EMBL" id="TNV77710.1"/>
    </source>
</evidence>
<gene>
    <name evidence="6" type="ORF">FGO68_gene14944</name>
</gene>
<dbReference type="Pfam" id="PF08246">
    <property type="entry name" value="Inhibitor_I29"/>
    <property type="match status" value="1"/>
</dbReference>
<keyword evidence="3" id="KW-1015">Disulfide bond</keyword>
<dbReference type="AlphaFoldDB" id="A0A8J8NP78"/>
<comment type="caution">
    <text evidence="6">The sequence shown here is derived from an EMBL/GenBank/DDBJ whole genome shotgun (WGS) entry which is preliminary data.</text>
</comment>
<dbReference type="InterPro" id="IPR038765">
    <property type="entry name" value="Papain-like_cys_pep_sf"/>
</dbReference>
<evidence type="ECO:0000256" key="3">
    <source>
        <dbReference type="ARBA" id="ARBA00023157"/>
    </source>
</evidence>
<dbReference type="Pfam" id="PF00112">
    <property type="entry name" value="Peptidase_C1"/>
    <property type="match status" value="1"/>
</dbReference>
<dbReference type="PROSITE" id="PS00139">
    <property type="entry name" value="THIOL_PROTEASE_CYS"/>
    <property type="match status" value="1"/>
</dbReference>
<dbReference type="InterPro" id="IPR013128">
    <property type="entry name" value="Peptidase_C1A"/>
</dbReference>
<dbReference type="SUPFAM" id="SSF54001">
    <property type="entry name" value="Cysteine proteinases"/>
    <property type="match status" value="1"/>
</dbReference>
<dbReference type="CDD" id="cd02248">
    <property type="entry name" value="Peptidase_C1A"/>
    <property type="match status" value="1"/>
</dbReference>
<proteinExistence type="inferred from homology"/>
<feature type="domain" description="Cathepsin propeptide inhibitor" evidence="5">
    <location>
        <begin position="5"/>
        <end position="65"/>
    </location>
</feature>
<sequence>MDLLYDHFRGSSESLPSSHYPQLSQMQRRAVFEAKVNEIVAHNMQGNVTFYKGLNEYSDLTDEEFADFFHLVGDNQECSATYDSVFGKTVTHSADTLRDIPSHWDWRDLGIVSPVKNQAKCGSCWTFSTVGAMESHYIKKYGTFRNLSEQQLVDCASAFDNDGCNGGLPSHAFEYIKYNGGLTTEDQYPYVAVTQASCQLKQGSQVVGVVGGAYNVSLSEDDLRVQLFQAGPISVAFQVINGFRDYKSGVYTTDFCQNGPQNVNHAVLAVGFGTENGMDYWVIKNSWGAAWGDNGYFKMQRGVNMCGIVNCNSYPMDVMDLTKQGEVFLQ</sequence>
<keyword evidence="7" id="KW-1185">Reference proteome</keyword>
<evidence type="ECO:0000259" key="5">
    <source>
        <dbReference type="SMART" id="SM00848"/>
    </source>
</evidence>
<dbReference type="PANTHER" id="PTHR12411">
    <property type="entry name" value="CYSTEINE PROTEASE FAMILY C1-RELATED"/>
    <property type="match status" value="1"/>
</dbReference>
<evidence type="ECO:0000256" key="2">
    <source>
        <dbReference type="ARBA" id="ARBA00023145"/>
    </source>
</evidence>
<dbReference type="InterPro" id="IPR000169">
    <property type="entry name" value="Pept_cys_AS"/>
</dbReference>
<organism evidence="6 7">
    <name type="scientific">Halteria grandinella</name>
    <dbReference type="NCBI Taxonomy" id="5974"/>
    <lineage>
        <taxon>Eukaryota</taxon>
        <taxon>Sar</taxon>
        <taxon>Alveolata</taxon>
        <taxon>Ciliophora</taxon>
        <taxon>Intramacronucleata</taxon>
        <taxon>Spirotrichea</taxon>
        <taxon>Stichotrichia</taxon>
        <taxon>Sporadotrichida</taxon>
        <taxon>Halteriidae</taxon>
        <taxon>Halteria</taxon>
    </lineage>
</organism>
<name>A0A8J8NP78_HALGN</name>
<evidence type="ECO:0000256" key="1">
    <source>
        <dbReference type="ARBA" id="ARBA00008455"/>
    </source>
</evidence>
<dbReference type="InterPro" id="IPR025660">
    <property type="entry name" value="Pept_his_AS"/>
</dbReference>
<dbReference type="EMBL" id="RRYP01011474">
    <property type="protein sequence ID" value="TNV77710.1"/>
    <property type="molecule type" value="Genomic_DNA"/>
</dbReference>
<dbReference type="Gene3D" id="3.90.70.10">
    <property type="entry name" value="Cysteine proteinases"/>
    <property type="match status" value="1"/>
</dbReference>
<dbReference type="SMART" id="SM00848">
    <property type="entry name" value="Inhibitor_I29"/>
    <property type="match status" value="1"/>
</dbReference>
<accession>A0A8J8NP78</accession>
<dbReference type="PROSITE" id="PS00640">
    <property type="entry name" value="THIOL_PROTEASE_ASN"/>
    <property type="match status" value="1"/>
</dbReference>
<dbReference type="InterPro" id="IPR000668">
    <property type="entry name" value="Peptidase_C1A_C"/>
</dbReference>
<dbReference type="SMART" id="SM00645">
    <property type="entry name" value="Pept_C1"/>
    <property type="match status" value="1"/>
</dbReference>
<dbReference type="GO" id="GO:0008234">
    <property type="term" value="F:cysteine-type peptidase activity"/>
    <property type="evidence" value="ECO:0007669"/>
    <property type="project" value="InterPro"/>
</dbReference>
<dbReference type="OrthoDB" id="190265at2759"/>
<evidence type="ECO:0000313" key="7">
    <source>
        <dbReference type="Proteomes" id="UP000785679"/>
    </source>
</evidence>
<dbReference type="InterPro" id="IPR039417">
    <property type="entry name" value="Peptidase_C1A_papain-like"/>
</dbReference>
<reference evidence="6" key="1">
    <citation type="submission" date="2019-06" db="EMBL/GenBank/DDBJ databases">
        <authorList>
            <person name="Zheng W."/>
        </authorList>
    </citation>
    <scope>NUCLEOTIDE SEQUENCE</scope>
    <source>
        <strain evidence="6">QDHG01</strain>
    </source>
</reference>
<evidence type="ECO:0000259" key="4">
    <source>
        <dbReference type="SMART" id="SM00645"/>
    </source>
</evidence>
<dbReference type="InterPro" id="IPR025661">
    <property type="entry name" value="Pept_asp_AS"/>
</dbReference>
<feature type="domain" description="Peptidase C1A papain C-terminal" evidence="4">
    <location>
        <begin position="100"/>
        <end position="316"/>
    </location>
</feature>
<dbReference type="GO" id="GO:0006508">
    <property type="term" value="P:proteolysis"/>
    <property type="evidence" value="ECO:0007669"/>
    <property type="project" value="InterPro"/>
</dbReference>
<keyword evidence="2" id="KW-0865">Zymogen</keyword>
<dbReference type="PRINTS" id="PR00705">
    <property type="entry name" value="PAPAIN"/>
</dbReference>
<dbReference type="InterPro" id="IPR013201">
    <property type="entry name" value="Prot_inhib_I29"/>
</dbReference>
<dbReference type="PROSITE" id="PS00639">
    <property type="entry name" value="THIOL_PROTEASE_HIS"/>
    <property type="match status" value="1"/>
</dbReference>